<dbReference type="GO" id="GO:0005880">
    <property type="term" value="C:nuclear microtubule"/>
    <property type="evidence" value="ECO:0007669"/>
    <property type="project" value="TreeGrafter"/>
</dbReference>
<evidence type="ECO:0000313" key="5">
    <source>
        <dbReference type="Proteomes" id="UP001058974"/>
    </source>
</evidence>
<dbReference type="Gramene" id="Psat05G0747600-T1">
    <property type="protein sequence ID" value="KAI5412861.1"/>
    <property type="gene ID" value="KIW84_057476"/>
</dbReference>
<organism evidence="4 5">
    <name type="scientific">Pisum sativum</name>
    <name type="common">Garden pea</name>
    <name type="synonym">Lathyrus oleraceus</name>
    <dbReference type="NCBI Taxonomy" id="3888"/>
    <lineage>
        <taxon>Eukaryota</taxon>
        <taxon>Viridiplantae</taxon>
        <taxon>Streptophyta</taxon>
        <taxon>Embryophyta</taxon>
        <taxon>Tracheophyta</taxon>
        <taxon>Spermatophyta</taxon>
        <taxon>Magnoliopsida</taxon>
        <taxon>eudicotyledons</taxon>
        <taxon>Gunneridae</taxon>
        <taxon>Pentapetalae</taxon>
        <taxon>rosids</taxon>
        <taxon>fabids</taxon>
        <taxon>Fabales</taxon>
        <taxon>Fabaceae</taxon>
        <taxon>Papilionoideae</taxon>
        <taxon>50 kb inversion clade</taxon>
        <taxon>NPAAA clade</taxon>
        <taxon>Hologalegina</taxon>
        <taxon>IRL clade</taxon>
        <taxon>Fabeae</taxon>
        <taxon>Lathyrus</taxon>
    </lineage>
</organism>
<dbReference type="Proteomes" id="UP001058974">
    <property type="component" value="Chromosome 5"/>
</dbReference>
<feature type="compositionally biased region" description="Basic and acidic residues" evidence="2">
    <location>
        <begin position="147"/>
        <end position="161"/>
    </location>
</feature>
<comment type="similarity">
    <text evidence="1">Belongs to the QWRF family.</text>
</comment>
<sequence>MSLPPSSSLEVVAANPHPRSSPPSIHVTTSPTNLLPSFRSRIPKTNKHTLPTPNPTLSPMKTQNTSPAKLRQHRPREIASRHLPSPSTSIESTEFHSPNSPSSVIRKSSIRSSDEDGRHKITEESVLRRQLWPSRSKNSNSGTLADHITEERIIEENEKNKNSKSNYKTSSTISQKSYKEFRRFENDESRENGGSVRYTGKFASSSSLKKLNSNNGSVIVPGRFSLDKNTKLLSSKGNSSLTSSLDTESSDEVLVLVSPARKAVVEAPSRFTSNEVLVSVSPARKAVMEASPRFMTDATMRRSRRGASDSNIGNLSGDLVRPTIKRTNSITAYKSSKSQWALSPGRSEISNSTKAKGVEKLINFGFDLFKSKKPSGLNVSSIGFGNNEDVHKLRLLDNRLIQWRYANAKSGVVNANISHQVESNLISVWDGLTKFRNSVMKKKIQFAREKLEMKIAFILYYQLKLLETWGSMERQHVSTITSTKDCLHSAVCRVPLLEGAKVNIQSISIAIRHVSDLTTSMKSILTSFSPAADKTAAILSDLAKVVTQEKQLLEEFYDLLNTISVFELQETSVKCNLIQFEGWKRKYQLQQSVLENKRLLHNHKFLM</sequence>
<dbReference type="InterPro" id="IPR007573">
    <property type="entry name" value="QWRF"/>
</dbReference>
<feature type="compositionally biased region" description="Basic and acidic residues" evidence="2">
    <location>
        <begin position="177"/>
        <end position="191"/>
    </location>
</feature>
<reference evidence="4 5" key="1">
    <citation type="journal article" date="2022" name="Nat. Genet.">
        <title>Improved pea reference genome and pan-genome highlight genomic features and evolutionary characteristics.</title>
        <authorList>
            <person name="Yang T."/>
            <person name="Liu R."/>
            <person name="Luo Y."/>
            <person name="Hu S."/>
            <person name="Wang D."/>
            <person name="Wang C."/>
            <person name="Pandey M.K."/>
            <person name="Ge S."/>
            <person name="Xu Q."/>
            <person name="Li N."/>
            <person name="Li G."/>
            <person name="Huang Y."/>
            <person name="Saxena R.K."/>
            <person name="Ji Y."/>
            <person name="Li M."/>
            <person name="Yan X."/>
            <person name="He Y."/>
            <person name="Liu Y."/>
            <person name="Wang X."/>
            <person name="Xiang C."/>
            <person name="Varshney R.K."/>
            <person name="Ding H."/>
            <person name="Gao S."/>
            <person name="Zong X."/>
        </authorList>
    </citation>
    <scope>NUCLEOTIDE SEQUENCE [LARGE SCALE GENOMIC DNA]</scope>
    <source>
        <strain evidence="4 5">cv. Zhongwan 6</strain>
    </source>
</reference>
<feature type="domain" description="Cadherin" evidence="3">
    <location>
        <begin position="185"/>
        <end position="294"/>
    </location>
</feature>
<dbReference type="EMBL" id="JAMSHJ010000005">
    <property type="protein sequence ID" value="KAI5412861.1"/>
    <property type="molecule type" value="Genomic_DNA"/>
</dbReference>
<dbReference type="PANTHER" id="PTHR31807">
    <property type="entry name" value="AUGMIN FAMILY MEMBER"/>
    <property type="match status" value="1"/>
</dbReference>
<feature type="compositionally biased region" description="Polar residues" evidence="2">
    <location>
        <begin position="48"/>
        <end position="67"/>
    </location>
</feature>
<protein>
    <recommendedName>
        <fullName evidence="3">Cadherin domain-containing protein</fullName>
    </recommendedName>
</protein>
<dbReference type="GO" id="GO:0007156">
    <property type="term" value="P:homophilic cell adhesion via plasma membrane adhesion molecules"/>
    <property type="evidence" value="ECO:0007669"/>
    <property type="project" value="InterPro"/>
</dbReference>
<comment type="caution">
    <text evidence="4">The sequence shown here is derived from an EMBL/GenBank/DDBJ whole genome shotgun (WGS) entry which is preliminary data.</text>
</comment>
<evidence type="ECO:0000313" key="4">
    <source>
        <dbReference type="EMBL" id="KAI5412861.1"/>
    </source>
</evidence>
<name>A0A9D4X609_PEA</name>
<keyword evidence="5" id="KW-1185">Reference proteome</keyword>
<feature type="compositionally biased region" description="Low complexity" evidence="2">
    <location>
        <begin position="97"/>
        <end position="111"/>
    </location>
</feature>
<dbReference type="GO" id="GO:0005509">
    <property type="term" value="F:calcium ion binding"/>
    <property type="evidence" value="ECO:0007669"/>
    <property type="project" value="InterPro"/>
</dbReference>
<dbReference type="InterPro" id="IPR002126">
    <property type="entry name" value="Cadherin-like_dom"/>
</dbReference>
<feature type="region of interest" description="Disordered" evidence="2">
    <location>
        <begin position="1"/>
        <end position="199"/>
    </location>
</feature>
<feature type="compositionally biased region" description="Polar residues" evidence="2">
    <location>
        <begin position="133"/>
        <end position="143"/>
    </location>
</feature>
<dbReference type="GO" id="GO:0005737">
    <property type="term" value="C:cytoplasm"/>
    <property type="evidence" value="ECO:0007669"/>
    <property type="project" value="TreeGrafter"/>
</dbReference>
<dbReference type="PROSITE" id="PS50268">
    <property type="entry name" value="CADHERIN_2"/>
    <property type="match status" value="1"/>
</dbReference>
<proteinExistence type="inferred from homology"/>
<evidence type="ECO:0000256" key="1">
    <source>
        <dbReference type="ARBA" id="ARBA00010016"/>
    </source>
</evidence>
<evidence type="ECO:0000259" key="3">
    <source>
        <dbReference type="PROSITE" id="PS50268"/>
    </source>
</evidence>
<dbReference type="AlphaFoldDB" id="A0A9D4X609"/>
<dbReference type="Pfam" id="PF04484">
    <property type="entry name" value="QWRF"/>
    <property type="match status" value="1"/>
</dbReference>
<feature type="compositionally biased region" description="Polar residues" evidence="2">
    <location>
        <begin position="85"/>
        <end position="96"/>
    </location>
</feature>
<feature type="compositionally biased region" description="Basic and acidic residues" evidence="2">
    <location>
        <begin position="112"/>
        <end position="127"/>
    </location>
</feature>
<gene>
    <name evidence="4" type="ORF">KIW84_057476</name>
</gene>
<dbReference type="GO" id="GO:0008017">
    <property type="term" value="F:microtubule binding"/>
    <property type="evidence" value="ECO:0007669"/>
    <property type="project" value="TreeGrafter"/>
</dbReference>
<evidence type="ECO:0000256" key="2">
    <source>
        <dbReference type="SAM" id="MobiDB-lite"/>
    </source>
</evidence>
<dbReference type="GO" id="GO:0016020">
    <property type="term" value="C:membrane"/>
    <property type="evidence" value="ECO:0007669"/>
    <property type="project" value="InterPro"/>
</dbReference>
<dbReference type="PANTHER" id="PTHR31807:SF31">
    <property type="entry name" value="QWRF MOTIF PROTEIN (DUF566)-RELATED"/>
    <property type="match status" value="1"/>
</dbReference>
<accession>A0A9D4X609</accession>
<dbReference type="GO" id="GO:0051225">
    <property type="term" value="P:spindle assembly"/>
    <property type="evidence" value="ECO:0007669"/>
    <property type="project" value="TreeGrafter"/>
</dbReference>
<feature type="compositionally biased region" description="Polar residues" evidence="2">
    <location>
        <begin position="22"/>
        <end position="35"/>
    </location>
</feature>
<feature type="compositionally biased region" description="Low complexity" evidence="2">
    <location>
        <begin position="163"/>
        <end position="174"/>
    </location>
</feature>